<feature type="domain" description="Thioesterase" evidence="3">
    <location>
        <begin position="50"/>
        <end position="129"/>
    </location>
</feature>
<dbReference type="EMBL" id="FNPX01000008">
    <property type="protein sequence ID" value="SDZ25064.1"/>
    <property type="molecule type" value="Genomic_DNA"/>
</dbReference>
<accession>A0A1H3RH56</accession>
<dbReference type="RefSeq" id="WP_092645803.1">
    <property type="nucleotide sequence ID" value="NZ_FNPX01000008.1"/>
</dbReference>
<dbReference type="InterPro" id="IPR039298">
    <property type="entry name" value="ACOT13"/>
</dbReference>
<dbReference type="PANTHER" id="PTHR21660">
    <property type="entry name" value="THIOESTERASE SUPERFAMILY MEMBER-RELATED"/>
    <property type="match status" value="1"/>
</dbReference>
<dbReference type="STRING" id="1244108.SAMN05444004_108121"/>
<dbReference type="CDD" id="cd03443">
    <property type="entry name" value="PaaI_thioesterase"/>
    <property type="match status" value="1"/>
</dbReference>
<name>A0A1H3RH56_9RHOB</name>
<keyword evidence="2" id="KW-0378">Hydrolase</keyword>
<dbReference type="InterPro" id="IPR003736">
    <property type="entry name" value="PAAI_dom"/>
</dbReference>
<evidence type="ECO:0000256" key="2">
    <source>
        <dbReference type="ARBA" id="ARBA00022801"/>
    </source>
</evidence>
<keyword evidence="5" id="KW-1185">Reference proteome</keyword>
<dbReference type="AlphaFoldDB" id="A0A1H3RH56"/>
<dbReference type="SUPFAM" id="SSF54637">
    <property type="entry name" value="Thioesterase/thiol ester dehydrase-isomerase"/>
    <property type="match status" value="1"/>
</dbReference>
<dbReference type="InterPro" id="IPR006683">
    <property type="entry name" value="Thioestr_dom"/>
</dbReference>
<evidence type="ECO:0000313" key="5">
    <source>
        <dbReference type="Proteomes" id="UP000198914"/>
    </source>
</evidence>
<evidence type="ECO:0000313" key="4">
    <source>
        <dbReference type="EMBL" id="SDZ25064.1"/>
    </source>
</evidence>
<gene>
    <name evidence="4" type="ORF">SAMN05444004_108121</name>
</gene>
<evidence type="ECO:0000256" key="1">
    <source>
        <dbReference type="ARBA" id="ARBA00008324"/>
    </source>
</evidence>
<dbReference type="PANTHER" id="PTHR21660:SF1">
    <property type="entry name" value="ACYL-COENZYME A THIOESTERASE 13"/>
    <property type="match status" value="1"/>
</dbReference>
<comment type="similarity">
    <text evidence="1">Belongs to the thioesterase PaaI family.</text>
</comment>
<protein>
    <submittedName>
        <fullName evidence="4">Uncharacterized domain 1-containing protein</fullName>
    </submittedName>
</protein>
<sequence>MSGLPADGPGLIRGETGTQRLLGYVLDVRGGHGGSARCHMAITADHTNRHGVLHGGITTSILDNAMGATASLTADETGKSPFLTISMTVNFLSPGFPGQTIVATGRKTGGGRSTVFIDGVLEAEDGTLIATATGVFRKVPSHRLKEGA</sequence>
<dbReference type="InterPro" id="IPR029069">
    <property type="entry name" value="HotDog_dom_sf"/>
</dbReference>
<dbReference type="Proteomes" id="UP000198914">
    <property type="component" value="Unassembled WGS sequence"/>
</dbReference>
<dbReference type="Pfam" id="PF03061">
    <property type="entry name" value="4HBT"/>
    <property type="match status" value="1"/>
</dbReference>
<dbReference type="Gene3D" id="3.10.129.10">
    <property type="entry name" value="Hotdog Thioesterase"/>
    <property type="match status" value="1"/>
</dbReference>
<proteinExistence type="inferred from homology"/>
<dbReference type="GO" id="GO:0047617">
    <property type="term" value="F:fatty acyl-CoA hydrolase activity"/>
    <property type="evidence" value="ECO:0007669"/>
    <property type="project" value="InterPro"/>
</dbReference>
<dbReference type="NCBIfam" id="TIGR00369">
    <property type="entry name" value="unchar_dom_1"/>
    <property type="match status" value="1"/>
</dbReference>
<organism evidence="4 5">
    <name type="scientific">Jannaschia faecimaris</name>
    <dbReference type="NCBI Taxonomy" id="1244108"/>
    <lineage>
        <taxon>Bacteria</taxon>
        <taxon>Pseudomonadati</taxon>
        <taxon>Pseudomonadota</taxon>
        <taxon>Alphaproteobacteria</taxon>
        <taxon>Rhodobacterales</taxon>
        <taxon>Roseobacteraceae</taxon>
        <taxon>Jannaschia</taxon>
    </lineage>
</organism>
<dbReference type="OrthoDB" id="3477511at2"/>
<reference evidence="5" key="1">
    <citation type="submission" date="2016-10" db="EMBL/GenBank/DDBJ databases">
        <authorList>
            <person name="Varghese N."/>
            <person name="Submissions S."/>
        </authorList>
    </citation>
    <scope>NUCLEOTIDE SEQUENCE [LARGE SCALE GENOMIC DNA]</scope>
    <source>
        <strain evidence="5">DSM 100420</strain>
    </source>
</reference>
<evidence type="ECO:0000259" key="3">
    <source>
        <dbReference type="Pfam" id="PF03061"/>
    </source>
</evidence>